<dbReference type="Proteomes" id="UP000077428">
    <property type="component" value="Unassembled WGS sequence"/>
</dbReference>
<evidence type="ECO:0000313" key="7">
    <source>
        <dbReference type="EMBL" id="KZX13250.1"/>
    </source>
</evidence>
<evidence type="ECO:0000256" key="4">
    <source>
        <dbReference type="ARBA" id="ARBA00022840"/>
    </source>
</evidence>
<name>A0A162FPP1_METOA</name>
<accession>A0A162FPP1</accession>
<dbReference type="GO" id="GO:2001118">
    <property type="term" value="P:tetrahydromethanopterin biosynthetic process"/>
    <property type="evidence" value="ECO:0007669"/>
    <property type="project" value="UniProtKB-UniRule"/>
</dbReference>
<dbReference type="UniPathway" id="UPA00065"/>
<keyword evidence="8" id="KW-1185">Reference proteome</keyword>
<dbReference type="Gene3D" id="3.90.1480.10">
    <property type="entry name" value="Alpha-2,3-sialyltransferase"/>
    <property type="match status" value="1"/>
</dbReference>
<keyword evidence="4 5" id="KW-0067">ATP-binding</keyword>
<dbReference type="HAMAP" id="MF_02131">
    <property type="entry name" value="HMPDK_arch"/>
    <property type="match status" value="1"/>
</dbReference>
<protein>
    <recommendedName>
        <fullName evidence="5">6-hydroxymethyl-7,8-dihydropterin pyrophosphokinase</fullName>
        <shortName evidence="5">HPPK</shortName>
        <ecNumber evidence="5">2.7.6.3</ecNumber>
    </recommendedName>
    <alternativeName>
        <fullName evidence="5">2-amino-4-hydroxy-6-hydroxymethyldihydropteridine pyrophosphokinase</fullName>
    </alternativeName>
    <alternativeName>
        <fullName evidence="5">6-hydroxymethyl-7,8-dihydropterin diphosphokinase</fullName>
        <shortName evidence="5">6-HMPDK</shortName>
    </alternativeName>
    <alternativeName>
        <fullName evidence="5">7,8-dihydro-6-hydroxymethylpterin diphosphokinase</fullName>
    </alternativeName>
    <alternativeName>
        <fullName evidence="5">7,8-dihydro-6-hydroxymethylpterin pyrophosphokinase</fullName>
        <shortName evidence="5">PPPK</shortName>
    </alternativeName>
</protein>
<dbReference type="InterPro" id="IPR036759">
    <property type="entry name" value="TPK_catalytic_sf"/>
</dbReference>
<dbReference type="GO" id="GO:0009229">
    <property type="term" value="P:thiamine diphosphate biosynthetic process"/>
    <property type="evidence" value="ECO:0007669"/>
    <property type="project" value="InterPro"/>
</dbReference>
<dbReference type="InterPro" id="IPR002826">
    <property type="entry name" value="MptE-like"/>
</dbReference>
<dbReference type="EMBL" id="LWMU01000055">
    <property type="protein sequence ID" value="KZX13250.1"/>
    <property type="molecule type" value="Genomic_DNA"/>
</dbReference>
<comment type="function">
    <text evidence="5">Catalyzes the transfer of diphosphate from ATP to 6-hydroxymethyl-7,8-dihydropterin (6-HMD), leading to 6-hydroxymethyl-7,8-dihydropterin diphosphate (6-HMDP).</text>
</comment>
<dbReference type="GO" id="GO:0003848">
    <property type="term" value="F:2-amino-4-hydroxy-6-hydroxymethyldihydropteridine diphosphokinase activity"/>
    <property type="evidence" value="ECO:0007669"/>
    <property type="project" value="UniProtKB-UniRule"/>
</dbReference>
<feature type="domain" description="6-hydroxymethylpterin diphosphokinase MptE-like" evidence="6">
    <location>
        <begin position="45"/>
        <end position="191"/>
    </location>
</feature>
<dbReference type="GO" id="GO:0004788">
    <property type="term" value="F:thiamine diphosphokinase activity"/>
    <property type="evidence" value="ECO:0007669"/>
    <property type="project" value="InterPro"/>
</dbReference>
<comment type="similarity">
    <text evidence="5">Belongs to the archaeal 6-HMPDK family.</text>
</comment>
<dbReference type="PANTHER" id="PTHR39648:SF1">
    <property type="entry name" value="6-HYDROXYMETHYL-7,8-DIHYDROPTERIN PYROPHOSPHOKINASE"/>
    <property type="match status" value="1"/>
</dbReference>
<evidence type="ECO:0000259" key="6">
    <source>
        <dbReference type="Pfam" id="PF01973"/>
    </source>
</evidence>
<evidence type="ECO:0000256" key="3">
    <source>
        <dbReference type="ARBA" id="ARBA00022777"/>
    </source>
</evidence>
<comment type="caution">
    <text evidence="7">The sequence shown here is derived from an EMBL/GenBank/DDBJ whole genome shotgun (WGS) entry which is preliminary data.</text>
</comment>
<dbReference type="STRING" id="66851.MBORA_08000"/>
<dbReference type="AlphaFoldDB" id="A0A162FPP1"/>
<dbReference type="GO" id="GO:0000287">
    <property type="term" value="F:magnesium ion binding"/>
    <property type="evidence" value="ECO:0007669"/>
    <property type="project" value="UniProtKB-UniRule"/>
</dbReference>
<dbReference type="GO" id="GO:0016301">
    <property type="term" value="F:kinase activity"/>
    <property type="evidence" value="ECO:0007669"/>
    <property type="project" value="UniProtKB-KW"/>
</dbReference>
<dbReference type="OrthoDB" id="34207at2157"/>
<comment type="cofactor">
    <cofactor evidence="5">
        <name>Mg(2+)</name>
        <dbReference type="ChEBI" id="CHEBI:18420"/>
    </cofactor>
</comment>
<dbReference type="Pfam" id="PF01973">
    <property type="entry name" value="MptE-like"/>
    <property type="match status" value="1"/>
</dbReference>
<organism evidence="7 8">
    <name type="scientific">Methanobrevibacter oralis</name>
    <dbReference type="NCBI Taxonomy" id="66851"/>
    <lineage>
        <taxon>Archaea</taxon>
        <taxon>Methanobacteriati</taxon>
        <taxon>Methanobacteriota</taxon>
        <taxon>Methanomada group</taxon>
        <taxon>Methanobacteria</taxon>
        <taxon>Methanobacteriales</taxon>
        <taxon>Methanobacteriaceae</taxon>
        <taxon>Methanobrevibacter</taxon>
    </lineage>
</organism>
<keyword evidence="1 5" id="KW-0808">Transferase</keyword>
<dbReference type="PATRIC" id="fig|66851.6.peg.879"/>
<dbReference type="EC" id="2.7.6.3" evidence="5"/>
<dbReference type="GO" id="GO:0005524">
    <property type="term" value="F:ATP binding"/>
    <property type="evidence" value="ECO:0007669"/>
    <property type="project" value="UniProtKB-UniRule"/>
</dbReference>
<evidence type="ECO:0000256" key="1">
    <source>
        <dbReference type="ARBA" id="ARBA00022679"/>
    </source>
</evidence>
<keyword evidence="3 5" id="KW-0418">Kinase</keyword>
<evidence type="ECO:0000256" key="5">
    <source>
        <dbReference type="HAMAP-Rule" id="MF_02131"/>
    </source>
</evidence>
<dbReference type="SUPFAM" id="SSF63999">
    <property type="entry name" value="Thiamin pyrophosphokinase, catalytic domain"/>
    <property type="match status" value="1"/>
</dbReference>
<evidence type="ECO:0000313" key="8">
    <source>
        <dbReference type="Proteomes" id="UP000077428"/>
    </source>
</evidence>
<proteinExistence type="inferred from homology"/>
<dbReference type="PANTHER" id="PTHR39648">
    <property type="entry name" value="6-HYDROXYMETHYL-7,8-DIHYDROPTERIN PYROPHOSPHOKINASE"/>
    <property type="match status" value="1"/>
</dbReference>
<gene>
    <name evidence="5" type="primary">mptE</name>
    <name evidence="7" type="ORF">MBORA_08000</name>
</gene>
<evidence type="ECO:0000256" key="2">
    <source>
        <dbReference type="ARBA" id="ARBA00022741"/>
    </source>
</evidence>
<reference evidence="8" key="1">
    <citation type="journal article" date="2016" name="Genome Announc.">
        <title>Draft Genome Sequences of Methanobrevibacter curvatus DSM11111, Methanobrevibacter cuticularis DSM11139, Methanobrevibacter filiformis DSM11501, and Methanobrevibacter oralis DSM7256.</title>
        <authorList>
            <person name="Poehlein A."/>
            <person name="Seedorf H."/>
        </authorList>
    </citation>
    <scope>NUCLEOTIDE SEQUENCE [LARGE SCALE GENOMIC DNA]</scope>
    <source>
        <strain evidence="8">DSM 7256 / JCM 30027 / ZR</strain>
    </source>
</reference>
<comment type="pathway">
    <text evidence="5">Cofactor biosynthesis; 5,6,7,8-tetrahydromethanopterin biosynthesis.</text>
</comment>
<keyword evidence="2 5" id="KW-0547">Nucleotide-binding</keyword>
<keyword evidence="5" id="KW-0460">Magnesium</keyword>
<sequence length="239" mass="26392">MDFGLWEIFYKEILDDFGFSREEDENSAKVLDEILSQEGCLTLDDLSQIVGFSDKYIVFGAGPSLKSHIKKLKAEYDLNDYVLVAADGATSAMIEERLSPDIVATDLDGNIDDILLANLKGANIAIHAHGDNLDQIARLSSFFNNVLGTTQAQPRGNLYNFGGFTDGDRAMFLSVALGASEITLAGMDFGDVVTKYSRPNLQSNLAEADEFKKKKLKYAEKFINLICENENVKIVNLIE</sequence>
<dbReference type="RefSeq" id="WP_063720261.1">
    <property type="nucleotide sequence ID" value="NZ_CAJVUI010000003.1"/>
</dbReference>
<comment type="catalytic activity">
    <reaction evidence="5">
        <text>6-hydroxymethyl-7,8-dihydropterin + ATP = (7,8-dihydropterin-6-yl)methyl diphosphate + AMP + H(+)</text>
        <dbReference type="Rhea" id="RHEA:11412"/>
        <dbReference type="ChEBI" id="CHEBI:15378"/>
        <dbReference type="ChEBI" id="CHEBI:30616"/>
        <dbReference type="ChEBI" id="CHEBI:44841"/>
        <dbReference type="ChEBI" id="CHEBI:72950"/>
        <dbReference type="ChEBI" id="CHEBI:456215"/>
        <dbReference type="EC" id="2.7.6.3"/>
    </reaction>
</comment>
<dbReference type="InterPro" id="IPR027510">
    <property type="entry name" value="HMPDK_MptE"/>
</dbReference>